<reference evidence="1" key="1">
    <citation type="submission" date="2013-08" db="EMBL/GenBank/DDBJ databases">
        <authorList>
            <person name="Mendez C."/>
            <person name="Richter M."/>
            <person name="Ferrer M."/>
            <person name="Sanchez J."/>
        </authorList>
    </citation>
    <scope>NUCLEOTIDE SEQUENCE</scope>
</reference>
<dbReference type="AlphaFoldDB" id="T0ZFG5"/>
<comment type="caution">
    <text evidence="1">The sequence shown here is derived from an EMBL/GenBank/DDBJ whole genome shotgun (WGS) entry which is preliminary data.</text>
</comment>
<protein>
    <submittedName>
        <fullName evidence="1">Transposase, Tn3</fullName>
    </submittedName>
</protein>
<sequence length="134" mass="15732">ETLGFHWLAEPQRRALMRVLREELGRTSDRARLLQFARCWLYEHQLIVPRERELRTMIAKAIRTHERQLARTIVETVDPPLLARWRSTITEPRESGTTVQSWLWAAPAKHSSRQIEEVLERVELLRQLGVSSGT</sequence>
<accession>T0ZFG5</accession>
<feature type="non-terminal residue" evidence="1">
    <location>
        <position position="1"/>
    </location>
</feature>
<organism evidence="1">
    <name type="scientific">mine drainage metagenome</name>
    <dbReference type="NCBI Taxonomy" id="410659"/>
    <lineage>
        <taxon>unclassified sequences</taxon>
        <taxon>metagenomes</taxon>
        <taxon>ecological metagenomes</taxon>
    </lineage>
</organism>
<proteinExistence type="predicted"/>
<gene>
    <name evidence="1" type="ORF">B2A_10035</name>
</gene>
<dbReference type="EMBL" id="AUZZ01007242">
    <property type="protein sequence ID" value="EQD43067.1"/>
    <property type="molecule type" value="Genomic_DNA"/>
</dbReference>
<name>T0ZFG5_9ZZZZ</name>
<reference evidence="1" key="2">
    <citation type="journal article" date="2014" name="ISME J.">
        <title>Microbial stratification in low pH oxic and suboxic macroscopic growths along an acid mine drainage.</title>
        <authorList>
            <person name="Mendez-Garcia C."/>
            <person name="Mesa V."/>
            <person name="Sprenger R.R."/>
            <person name="Richter M."/>
            <person name="Diez M.S."/>
            <person name="Solano J."/>
            <person name="Bargiela R."/>
            <person name="Golyshina O.V."/>
            <person name="Manteca A."/>
            <person name="Ramos J.L."/>
            <person name="Gallego J.R."/>
            <person name="Llorente I."/>
            <person name="Martins Dos Santos V.A."/>
            <person name="Jensen O.N."/>
            <person name="Pelaez A.I."/>
            <person name="Sanchez J."/>
            <person name="Ferrer M."/>
        </authorList>
    </citation>
    <scope>NUCLEOTIDE SEQUENCE</scope>
</reference>
<evidence type="ECO:0000313" key="1">
    <source>
        <dbReference type="EMBL" id="EQD43067.1"/>
    </source>
</evidence>